<reference evidence="1" key="1">
    <citation type="submission" date="2020-05" db="EMBL/GenBank/DDBJ databases">
        <title>Phylogenomic resolution of chytrid fungi.</title>
        <authorList>
            <person name="Stajich J.E."/>
            <person name="Amses K."/>
            <person name="Simmons R."/>
            <person name="Seto K."/>
            <person name="Myers J."/>
            <person name="Bonds A."/>
            <person name="Quandt C.A."/>
            <person name="Barry K."/>
            <person name="Liu P."/>
            <person name="Grigoriev I."/>
            <person name="Longcore J.E."/>
            <person name="James T.Y."/>
        </authorList>
    </citation>
    <scope>NUCLEOTIDE SEQUENCE</scope>
    <source>
        <strain evidence="1">JEL0379</strain>
    </source>
</reference>
<evidence type="ECO:0000313" key="2">
    <source>
        <dbReference type="Proteomes" id="UP001212152"/>
    </source>
</evidence>
<dbReference type="EMBL" id="JADGJQ010000051">
    <property type="protein sequence ID" value="KAJ3175513.1"/>
    <property type="molecule type" value="Genomic_DNA"/>
</dbReference>
<dbReference type="AlphaFoldDB" id="A0AAD5XNN1"/>
<keyword evidence="2" id="KW-1185">Reference proteome</keyword>
<dbReference type="Proteomes" id="UP001212152">
    <property type="component" value="Unassembled WGS sequence"/>
</dbReference>
<accession>A0AAD5XNN1</accession>
<name>A0AAD5XNN1_9FUNG</name>
<evidence type="ECO:0000313" key="1">
    <source>
        <dbReference type="EMBL" id="KAJ3175513.1"/>
    </source>
</evidence>
<gene>
    <name evidence="1" type="ORF">HDU87_006176</name>
</gene>
<proteinExistence type="predicted"/>
<organism evidence="1 2">
    <name type="scientific">Geranomyces variabilis</name>
    <dbReference type="NCBI Taxonomy" id="109894"/>
    <lineage>
        <taxon>Eukaryota</taxon>
        <taxon>Fungi</taxon>
        <taxon>Fungi incertae sedis</taxon>
        <taxon>Chytridiomycota</taxon>
        <taxon>Chytridiomycota incertae sedis</taxon>
        <taxon>Chytridiomycetes</taxon>
        <taxon>Spizellomycetales</taxon>
        <taxon>Powellomycetaceae</taxon>
        <taxon>Geranomyces</taxon>
    </lineage>
</organism>
<sequence length="133" mass="14698">MSDRASLLLQELNVESMLQAAITASDERNTQIANKAFAIVSAVQNHIKTKPLALSYSVKGCHSVLDCTELLRVKLICLLQKAGWKVEQAVVEPGSDWTSKYELVLSWPDEMKARVQKEIVKCGAEYASCNDGE</sequence>
<protein>
    <submittedName>
        <fullName evidence="1">Uncharacterized protein</fullName>
    </submittedName>
</protein>
<comment type="caution">
    <text evidence="1">The sequence shown here is derived from an EMBL/GenBank/DDBJ whole genome shotgun (WGS) entry which is preliminary data.</text>
</comment>